<organism evidence="1 2">
    <name type="scientific">Neonectria punicea</name>
    <dbReference type="NCBI Taxonomy" id="979145"/>
    <lineage>
        <taxon>Eukaryota</taxon>
        <taxon>Fungi</taxon>
        <taxon>Dikarya</taxon>
        <taxon>Ascomycota</taxon>
        <taxon>Pezizomycotina</taxon>
        <taxon>Sordariomycetes</taxon>
        <taxon>Hypocreomycetidae</taxon>
        <taxon>Hypocreales</taxon>
        <taxon>Nectriaceae</taxon>
        <taxon>Neonectria</taxon>
    </lineage>
</organism>
<proteinExistence type="predicted"/>
<comment type="caution">
    <text evidence="1">The sequence shown here is derived from an EMBL/GenBank/DDBJ whole genome shotgun (WGS) entry which is preliminary data.</text>
</comment>
<gene>
    <name evidence="1" type="ORF">QQX98_012280</name>
</gene>
<evidence type="ECO:0000313" key="2">
    <source>
        <dbReference type="Proteomes" id="UP001498476"/>
    </source>
</evidence>
<name>A0ABR1GJD9_9HYPO</name>
<accession>A0ABR1GJD9</accession>
<reference evidence="1 2" key="1">
    <citation type="journal article" date="2025" name="Microbiol. Resour. Announc.">
        <title>Draft genome sequences for Neonectria magnoliae and Neonectria punicea, canker pathogens of Liriodendron tulipifera and Acer saccharum in West Virginia.</title>
        <authorList>
            <person name="Petronek H.M."/>
            <person name="Kasson M.T."/>
            <person name="Metheny A.M."/>
            <person name="Stauder C.M."/>
            <person name="Lovett B."/>
            <person name="Lynch S.C."/>
            <person name="Garnas J.R."/>
            <person name="Kasson L.R."/>
            <person name="Stajich J.E."/>
        </authorList>
    </citation>
    <scope>NUCLEOTIDE SEQUENCE [LARGE SCALE GENOMIC DNA]</scope>
    <source>
        <strain evidence="1 2">NRRL 64653</strain>
    </source>
</reference>
<keyword evidence="2" id="KW-1185">Reference proteome</keyword>
<dbReference type="Proteomes" id="UP001498476">
    <property type="component" value="Unassembled WGS sequence"/>
</dbReference>
<sequence length="72" mass="7779">MAENFIDFGPTPALKLIGNESNPQKGPISASQQGLLNLRDHLFGKVLLGCQFGNFGEDVSLDTMRNFRVGGV</sequence>
<protein>
    <submittedName>
        <fullName evidence="1">Uncharacterized protein</fullName>
    </submittedName>
</protein>
<dbReference type="EMBL" id="JAZAVJ010000345">
    <property type="protein sequence ID" value="KAK7398347.1"/>
    <property type="molecule type" value="Genomic_DNA"/>
</dbReference>
<evidence type="ECO:0000313" key="1">
    <source>
        <dbReference type="EMBL" id="KAK7398347.1"/>
    </source>
</evidence>